<keyword evidence="1" id="KW-0472">Membrane</keyword>
<keyword evidence="1" id="KW-0812">Transmembrane</keyword>
<evidence type="ECO:0000313" key="2">
    <source>
        <dbReference type="EMBL" id="KAL2868685.1"/>
    </source>
</evidence>
<accession>A0ABR4LVV9</accession>
<feature type="transmembrane region" description="Helical" evidence="1">
    <location>
        <begin position="6"/>
        <end position="29"/>
    </location>
</feature>
<protein>
    <submittedName>
        <fullName evidence="2">Uncharacterized protein</fullName>
    </submittedName>
</protein>
<reference evidence="2 3" key="1">
    <citation type="submission" date="2024-07" db="EMBL/GenBank/DDBJ databases">
        <title>Section-level genome sequencing and comparative genomics of Aspergillus sections Usti and Cavernicolus.</title>
        <authorList>
            <consortium name="Lawrence Berkeley National Laboratory"/>
            <person name="Nybo J.L."/>
            <person name="Vesth T.C."/>
            <person name="Theobald S."/>
            <person name="Frisvad J.C."/>
            <person name="Larsen T.O."/>
            <person name="Kjaerboelling I."/>
            <person name="Rothschild-Mancinelli K."/>
            <person name="Lyhne E.K."/>
            <person name="Kogle M.E."/>
            <person name="Barry K."/>
            <person name="Clum A."/>
            <person name="Na H."/>
            <person name="Ledsgaard L."/>
            <person name="Lin J."/>
            <person name="Lipzen A."/>
            <person name="Kuo A."/>
            <person name="Riley R."/>
            <person name="Mondo S."/>
            <person name="Labutti K."/>
            <person name="Haridas S."/>
            <person name="Pangalinan J."/>
            <person name="Salamov A.A."/>
            <person name="Simmons B.A."/>
            <person name="Magnuson J.K."/>
            <person name="Chen J."/>
            <person name="Drula E."/>
            <person name="Henrissat B."/>
            <person name="Wiebenga A."/>
            <person name="Lubbers R.J."/>
            <person name="Gomes A.C."/>
            <person name="Macurrencykelacurrency M.R."/>
            <person name="Stajich J."/>
            <person name="Grigoriev I.V."/>
            <person name="Mortensen U.H."/>
            <person name="De Vries R.P."/>
            <person name="Baker S.E."/>
            <person name="Andersen M.R."/>
        </authorList>
    </citation>
    <scope>NUCLEOTIDE SEQUENCE [LARGE SCALE GENOMIC DNA]</scope>
    <source>
        <strain evidence="2 3">CBS 449.75</strain>
    </source>
</reference>
<dbReference type="EMBL" id="JBFXLQ010000012">
    <property type="protein sequence ID" value="KAL2868685.1"/>
    <property type="molecule type" value="Genomic_DNA"/>
</dbReference>
<keyword evidence="3" id="KW-1185">Reference proteome</keyword>
<dbReference type="RefSeq" id="XP_070887664.1">
    <property type="nucleotide sequence ID" value="XM_071028697.1"/>
</dbReference>
<evidence type="ECO:0000313" key="3">
    <source>
        <dbReference type="Proteomes" id="UP001610432"/>
    </source>
</evidence>
<dbReference type="GeneID" id="98143769"/>
<name>A0ABR4LVV9_9EURO</name>
<proteinExistence type="predicted"/>
<gene>
    <name evidence="2" type="ORF">BJX67DRAFT_348947</name>
</gene>
<dbReference type="Proteomes" id="UP001610432">
    <property type="component" value="Unassembled WGS sequence"/>
</dbReference>
<comment type="caution">
    <text evidence="2">The sequence shown here is derived from an EMBL/GenBank/DDBJ whole genome shotgun (WGS) entry which is preliminary data.</text>
</comment>
<organism evidence="2 3">
    <name type="scientific">Aspergillus lucknowensis</name>
    <dbReference type="NCBI Taxonomy" id="176173"/>
    <lineage>
        <taxon>Eukaryota</taxon>
        <taxon>Fungi</taxon>
        <taxon>Dikarya</taxon>
        <taxon>Ascomycota</taxon>
        <taxon>Pezizomycotina</taxon>
        <taxon>Eurotiomycetes</taxon>
        <taxon>Eurotiomycetidae</taxon>
        <taxon>Eurotiales</taxon>
        <taxon>Aspergillaceae</taxon>
        <taxon>Aspergillus</taxon>
        <taxon>Aspergillus subgen. Nidulantes</taxon>
    </lineage>
</organism>
<evidence type="ECO:0000256" key="1">
    <source>
        <dbReference type="SAM" id="Phobius"/>
    </source>
</evidence>
<sequence>MSDESANLPLAIGFLLYGDAPYCVVFFLWRTGLIDRRRVSRRCQLIVDGGEICVRLLGGFEITSCVHW</sequence>
<keyword evidence="1" id="KW-1133">Transmembrane helix</keyword>